<evidence type="ECO:0000313" key="2">
    <source>
        <dbReference type="EMBL" id="MFD1196606.1"/>
    </source>
</evidence>
<dbReference type="Pfam" id="PF02195">
    <property type="entry name" value="ParB_N"/>
    <property type="match status" value="1"/>
</dbReference>
<evidence type="ECO:0000259" key="1">
    <source>
        <dbReference type="SMART" id="SM00470"/>
    </source>
</evidence>
<dbReference type="RefSeq" id="WP_380794932.1">
    <property type="nucleotide sequence ID" value="NZ_JBHTKR010000009.1"/>
</dbReference>
<dbReference type="PANTHER" id="PTHR33375:SF1">
    <property type="entry name" value="CHROMOSOME-PARTITIONING PROTEIN PARB-RELATED"/>
    <property type="match status" value="1"/>
</dbReference>
<reference evidence="3" key="1">
    <citation type="journal article" date="2019" name="Int. J. Syst. Evol. Microbiol.">
        <title>The Global Catalogue of Microorganisms (GCM) 10K type strain sequencing project: providing services to taxonomists for standard genome sequencing and annotation.</title>
        <authorList>
            <consortium name="The Broad Institute Genomics Platform"/>
            <consortium name="The Broad Institute Genome Sequencing Center for Infectious Disease"/>
            <person name="Wu L."/>
            <person name="Ma J."/>
        </authorList>
    </citation>
    <scope>NUCLEOTIDE SEQUENCE [LARGE SCALE GENOMIC DNA]</scope>
    <source>
        <strain evidence="3">CCUG 55328</strain>
    </source>
</reference>
<organism evidence="2 3">
    <name type="scientific">Seohaeicola saemankumensis</name>
    <dbReference type="NCBI Taxonomy" id="481181"/>
    <lineage>
        <taxon>Bacteria</taxon>
        <taxon>Pseudomonadati</taxon>
        <taxon>Pseudomonadota</taxon>
        <taxon>Alphaproteobacteria</taxon>
        <taxon>Rhodobacterales</taxon>
        <taxon>Roseobacteraceae</taxon>
        <taxon>Seohaeicola</taxon>
    </lineage>
</organism>
<dbReference type="InterPro" id="IPR003115">
    <property type="entry name" value="ParB_N"/>
</dbReference>
<dbReference type="InterPro" id="IPR036086">
    <property type="entry name" value="ParB/Sulfiredoxin_sf"/>
</dbReference>
<dbReference type="Proteomes" id="UP001597151">
    <property type="component" value="Unassembled WGS sequence"/>
</dbReference>
<evidence type="ECO:0000313" key="3">
    <source>
        <dbReference type="Proteomes" id="UP001597151"/>
    </source>
</evidence>
<dbReference type="SUPFAM" id="SSF110849">
    <property type="entry name" value="ParB/Sulfiredoxin"/>
    <property type="match status" value="1"/>
</dbReference>
<sequence length="368" mass="40421">MSKKRRVFDIEFDAAALEPETAAPVPAGTETEARRGPMATAIGENAAALADRQAAEAAIRAENDRLAHAFVALKKSGLIVDLIPLEQVRMTKLTRDRVAKRDPELDELKASIQAVGLSNPIRVEEVDDGVYELVQGFRRLSAFRELHAETGDPAYARIPAGLMARGARLAKLYQRMVDENLIRRDISFAEMAQLAWAYKREETQEELDVGEAIDLLYASAGRQKRSYIKHFAQLMRLLGNDLAHAEAIPRALGLQLVKMMEEDAGLAGRIRAVLANMPDRDADAELALLRDVTKPAKPGAVHETGKPATKPPAATTAKTTIRLARPDGLAKCVASDGRVEVQFARDFSALDRRKLEQALRAFLDSLEV</sequence>
<dbReference type="EMBL" id="JBHTKR010000009">
    <property type="protein sequence ID" value="MFD1196606.1"/>
    <property type="molecule type" value="Genomic_DNA"/>
</dbReference>
<proteinExistence type="predicted"/>
<accession>A0ABW3TJB3</accession>
<keyword evidence="3" id="KW-1185">Reference proteome</keyword>
<dbReference type="Gene3D" id="3.90.1530.30">
    <property type="match status" value="1"/>
</dbReference>
<name>A0ABW3TJB3_9RHOB</name>
<comment type="caution">
    <text evidence="2">The sequence shown here is derived from an EMBL/GenBank/DDBJ whole genome shotgun (WGS) entry which is preliminary data.</text>
</comment>
<dbReference type="InterPro" id="IPR050336">
    <property type="entry name" value="Chromosome_partition/occlusion"/>
</dbReference>
<feature type="domain" description="ParB-like N-terminal" evidence="1">
    <location>
        <begin position="86"/>
        <end position="181"/>
    </location>
</feature>
<dbReference type="PANTHER" id="PTHR33375">
    <property type="entry name" value="CHROMOSOME-PARTITIONING PROTEIN PARB-RELATED"/>
    <property type="match status" value="1"/>
</dbReference>
<protein>
    <submittedName>
        <fullName evidence="2">ParB/RepB/Spo0J family partition protein</fullName>
    </submittedName>
</protein>
<dbReference type="SMART" id="SM00470">
    <property type="entry name" value="ParB"/>
    <property type="match status" value="1"/>
</dbReference>
<gene>
    <name evidence="2" type="ORF">ACFQ3C_18215</name>
</gene>